<comment type="caution">
    <text evidence="2">The sequence shown here is derived from an EMBL/GenBank/DDBJ whole genome shotgun (WGS) entry which is preliminary data.</text>
</comment>
<gene>
    <name evidence="2" type="ORF">Hgul01_03344</name>
</gene>
<evidence type="ECO:0000313" key="3">
    <source>
        <dbReference type="Proteomes" id="UP001428290"/>
    </source>
</evidence>
<name>A0ABP9X2G2_9CHLR</name>
<keyword evidence="1" id="KW-1133">Transmembrane helix</keyword>
<keyword evidence="1" id="KW-0472">Membrane</keyword>
<keyword evidence="3" id="KW-1185">Reference proteome</keyword>
<feature type="transmembrane region" description="Helical" evidence="1">
    <location>
        <begin position="119"/>
        <end position="145"/>
    </location>
</feature>
<feature type="transmembrane region" description="Helical" evidence="1">
    <location>
        <begin position="54"/>
        <end position="82"/>
    </location>
</feature>
<keyword evidence="1" id="KW-0812">Transmembrane</keyword>
<feature type="transmembrane region" description="Helical" evidence="1">
    <location>
        <begin position="88"/>
        <end position="107"/>
    </location>
</feature>
<evidence type="ECO:0000256" key="1">
    <source>
        <dbReference type="SAM" id="Phobius"/>
    </source>
</evidence>
<sequence>MYFVPQQRQNLPVKSIVRFILKNTLITSLITSIPIGFLMVYVNKYILSIFMFIYCMYLYIPVGLVVVTTHIVLTTFCVKLIGDTNRKQLTIICGIIGMLLLIGVYLYRPFVQPHMGAELVVVSMYIGGLIIPAMIQIGSVIWHIWHDPDPWDLLGVLHQPTV</sequence>
<accession>A0ABP9X2G2</accession>
<reference evidence="2 3" key="1">
    <citation type="submission" date="2024-02" db="EMBL/GenBank/DDBJ databases">
        <title>Herpetosiphon gulosus NBRC 112829.</title>
        <authorList>
            <person name="Ichikawa N."/>
            <person name="Katano-Makiyama Y."/>
            <person name="Hidaka K."/>
        </authorList>
    </citation>
    <scope>NUCLEOTIDE SEQUENCE [LARGE SCALE GENOMIC DNA]</scope>
    <source>
        <strain evidence="2 3">NBRC 112829</strain>
    </source>
</reference>
<dbReference type="Proteomes" id="UP001428290">
    <property type="component" value="Unassembled WGS sequence"/>
</dbReference>
<feature type="transmembrane region" description="Helical" evidence="1">
    <location>
        <begin position="20"/>
        <end position="42"/>
    </location>
</feature>
<protein>
    <submittedName>
        <fullName evidence="2">Uncharacterized protein</fullName>
    </submittedName>
</protein>
<dbReference type="EMBL" id="BAABRU010000012">
    <property type="protein sequence ID" value="GAA5529534.1"/>
    <property type="molecule type" value="Genomic_DNA"/>
</dbReference>
<evidence type="ECO:0000313" key="2">
    <source>
        <dbReference type="EMBL" id="GAA5529534.1"/>
    </source>
</evidence>
<organism evidence="2 3">
    <name type="scientific">Herpetosiphon gulosus</name>
    <dbReference type="NCBI Taxonomy" id="1973496"/>
    <lineage>
        <taxon>Bacteria</taxon>
        <taxon>Bacillati</taxon>
        <taxon>Chloroflexota</taxon>
        <taxon>Chloroflexia</taxon>
        <taxon>Herpetosiphonales</taxon>
        <taxon>Herpetosiphonaceae</taxon>
        <taxon>Herpetosiphon</taxon>
    </lineage>
</organism>
<proteinExistence type="predicted"/>